<dbReference type="PANTHER" id="PTHR36174:SF1">
    <property type="entry name" value="LIPID II:GLYCINE GLYCYLTRANSFERASE"/>
    <property type="match status" value="1"/>
</dbReference>
<dbReference type="GO" id="GO:0016746">
    <property type="term" value="F:acyltransferase activity"/>
    <property type="evidence" value="ECO:0007669"/>
    <property type="project" value="UniProtKB-KW"/>
</dbReference>
<dbReference type="EMBL" id="JAYLLH010000035">
    <property type="protein sequence ID" value="MEC3863054.1"/>
    <property type="molecule type" value="Genomic_DNA"/>
</dbReference>
<dbReference type="PANTHER" id="PTHR36174">
    <property type="entry name" value="LIPID II:GLYCINE GLYCYLTRANSFERASE"/>
    <property type="match status" value="1"/>
</dbReference>
<evidence type="ECO:0000313" key="3">
    <source>
        <dbReference type="Proteomes" id="UP001348149"/>
    </source>
</evidence>
<dbReference type="InterPro" id="IPR038740">
    <property type="entry name" value="BioF2-like_GNAT_dom"/>
</dbReference>
<dbReference type="EC" id="2.3.1.-" evidence="2"/>
<dbReference type="InterPro" id="IPR016181">
    <property type="entry name" value="Acyl_CoA_acyltransferase"/>
</dbReference>
<organism evidence="2 3">
    <name type="scientific">Mesobacterium hydrothermale</name>
    <dbReference type="NCBI Taxonomy" id="3111907"/>
    <lineage>
        <taxon>Bacteria</taxon>
        <taxon>Pseudomonadati</taxon>
        <taxon>Pseudomonadota</taxon>
        <taxon>Alphaproteobacteria</taxon>
        <taxon>Rhodobacterales</taxon>
        <taxon>Roseobacteraceae</taxon>
        <taxon>Mesobacterium</taxon>
    </lineage>
</organism>
<keyword evidence="2" id="KW-0808">Transferase</keyword>
<keyword evidence="3" id="KW-1185">Reference proteome</keyword>
<dbReference type="Pfam" id="PF13480">
    <property type="entry name" value="Acetyltransf_6"/>
    <property type="match status" value="1"/>
</dbReference>
<feature type="domain" description="BioF2-like acetyltransferase" evidence="1">
    <location>
        <begin position="125"/>
        <end position="240"/>
    </location>
</feature>
<dbReference type="InterPro" id="IPR050644">
    <property type="entry name" value="PG_Glycine_Bridge_Synth"/>
</dbReference>
<proteinExistence type="predicted"/>
<dbReference type="Proteomes" id="UP001348149">
    <property type="component" value="Unassembled WGS sequence"/>
</dbReference>
<dbReference type="RefSeq" id="WP_326299124.1">
    <property type="nucleotide sequence ID" value="NZ_JAYLLH010000035.1"/>
</dbReference>
<accession>A0ABU6HKR2</accession>
<keyword evidence="2" id="KW-0012">Acyltransferase</keyword>
<reference evidence="2 3" key="1">
    <citation type="submission" date="2024-01" db="EMBL/GenBank/DDBJ databases">
        <title>Mesobacterium rodlantinim sp. nov., isolated from shallow sea hydrothermal systems off Kueishantao Island.</title>
        <authorList>
            <person name="Su Z."/>
            <person name="Tang K."/>
        </authorList>
    </citation>
    <scope>NUCLEOTIDE SEQUENCE [LARGE SCALE GENOMIC DNA]</scope>
    <source>
        <strain evidence="2 3">TK19101</strain>
    </source>
</reference>
<sequence length="275" mass="30029">MTRALPLMQSPEYARALTLLGVAHRWHILSNGSRILEHSRRLPLLGTVRLISRLPALSQAELTALRQGAPLLLNPDDADTAPLRGAGFRRLRRPATLAILPVLPEPAQRTALTQSWRTALARAQDAPVAVCRTDLPRDRWLLSVDRLQQRQRRYRALPAALLLAYAQANPGKATVYSAHHLGEVIAAILILRHGTGATYQTAVTTSPGRQLNAHRRLLWTALNDLRAAGTLALDLGTTDAGQPAGLTRFKLGMGARDTCLGGTWAGMSRWRSARA</sequence>
<name>A0ABU6HKR2_9RHOB</name>
<dbReference type="SUPFAM" id="SSF55729">
    <property type="entry name" value="Acyl-CoA N-acyltransferases (Nat)"/>
    <property type="match status" value="1"/>
</dbReference>
<dbReference type="Gene3D" id="3.40.630.30">
    <property type="match status" value="1"/>
</dbReference>
<evidence type="ECO:0000313" key="2">
    <source>
        <dbReference type="EMBL" id="MEC3863054.1"/>
    </source>
</evidence>
<gene>
    <name evidence="2" type="ORF">VK792_17300</name>
</gene>
<evidence type="ECO:0000259" key="1">
    <source>
        <dbReference type="Pfam" id="PF13480"/>
    </source>
</evidence>
<comment type="caution">
    <text evidence="2">The sequence shown here is derived from an EMBL/GenBank/DDBJ whole genome shotgun (WGS) entry which is preliminary data.</text>
</comment>
<protein>
    <submittedName>
        <fullName evidence="2">GNAT family N-acetyltransferase</fullName>
        <ecNumber evidence="2">2.3.1.-</ecNumber>
    </submittedName>
</protein>